<keyword evidence="2" id="KW-0812">Transmembrane</keyword>
<protein>
    <submittedName>
        <fullName evidence="3">Uncharacterized protein</fullName>
    </submittedName>
</protein>
<sequence>MTYINGFRKRDSSKKPVPRDSFPPNLGGYPGFPIPGPAAKGSPIIEGPNLDSPGDAAEPISYHLPESINVPTPTGTVNSAVATMSALPSVVMPTGTNALSSPSVAPLPVEQTSAMSETMPSLGPMSTLSGFTSTLNSPPSSLQTIPSPSSPSSPSPVSSLSSLSSLSSPTSPPQTTAAPAAPGTTQASTITGASQTLLAAGASTSTPQVQAQAHSQSSVVVGATVGSIIGAFILFILAFFIIQYKRGAMFKTHRSYLHMQDQTTEPQPFPPRRHSISSATTLGNFMAPSVYARESMLPPSRPETAAVRPDTALRQETALRPASSRIMTDAPRISWMSFSSPAHTMVPSVNDGYLEASRPAPQPSGLGLRLNNNEPEPQTQAPGGWGRLTSWLEDNRRRSRA</sequence>
<accession>A0A6A6TTW8</accession>
<evidence type="ECO:0000313" key="4">
    <source>
        <dbReference type="Proteomes" id="UP000799302"/>
    </source>
</evidence>
<feature type="compositionally biased region" description="Basic and acidic residues" evidence="1">
    <location>
        <begin position="8"/>
        <end position="18"/>
    </location>
</feature>
<feature type="region of interest" description="Disordered" evidence="1">
    <location>
        <begin position="111"/>
        <end position="187"/>
    </location>
</feature>
<feature type="region of interest" description="Disordered" evidence="1">
    <location>
        <begin position="1"/>
        <end position="67"/>
    </location>
</feature>
<feature type="compositionally biased region" description="Polar residues" evidence="1">
    <location>
        <begin position="370"/>
        <end position="381"/>
    </location>
</feature>
<proteinExistence type="predicted"/>
<feature type="transmembrane region" description="Helical" evidence="2">
    <location>
        <begin position="219"/>
        <end position="242"/>
    </location>
</feature>
<name>A0A6A6TTW8_9PEZI</name>
<reference evidence="3" key="1">
    <citation type="journal article" date="2020" name="Stud. Mycol.">
        <title>101 Dothideomycetes genomes: a test case for predicting lifestyles and emergence of pathogens.</title>
        <authorList>
            <person name="Haridas S."/>
            <person name="Albert R."/>
            <person name="Binder M."/>
            <person name="Bloem J."/>
            <person name="Labutti K."/>
            <person name="Salamov A."/>
            <person name="Andreopoulos B."/>
            <person name="Baker S."/>
            <person name="Barry K."/>
            <person name="Bills G."/>
            <person name="Bluhm B."/>
            <person name="Cannon C."/>
            <person name="Castanera R."/>
            <person name="Culley D."/>
            <person name="Daum C."/>
            <person name="Ezra D."/>
            <person name="Gonzalez J."/>
            <person name="Henrissat B."/>
            <person name="Kuo A."/>
            <person name="Liang C."/>
            <person name="Lipzen A."/>
            <person name="Lutzoni F."/>
            <person name="Magnuson J."/>
            <person name="Mondo S."/>
            <person name="Nolan M."/>
            <person name="Ohm R."/>
            <person name="Pangilinan J."/>
            <person name="Park H.-J."/>
            <person name="Ramirez L."/>
            <person name="Alfaro M."/>
            <person name="Sun H."/>
            <person name="Tritt A."/>
            <person name="Yoshinaga Y."/>
            <person name="Zwiers L.-H."/>
            <person name="Turgeon B."/>
            <person name="Goodwin S."/>
            <person name="Spatafora J."/>
            <person name="Crous P."/>
            <person name="Grigoriev I."/>
        </authorList>
    </citation>
    <scope>NUCLEOTIDE SEQUENCE</scope>
    <source>
        <strain evidence="3">CBS 115976</strain>
    </source>
</reference>
<feature type="compositionally biased region" description="Low complexity" evidence="1">
    <location>
        <begin position="137"/>
        <end position="147"/>
    </location>
</feature>
<feature type="compositionally biased region" description="Low complexity" evidence="1">
    <location>
        <begin position="155"/>
        <end position="187"/>
    </location>
</feature>
<keyword evidence="4" id="KW-1185">Reference proteome</keyword>
<feature type="region of interest" description="Disordered" evidence="1">
    <location>
        <begin position="296"/>
        <end position="321"/>
    </location>
</feature>
<dbReference type="Proteomes" id="UP000799302">
    <property type="component" value="Unassembled WGS sequence"/>
</dbReference>
<evidence type="ECO:0000256" key="1">
    <source>
        <dbReference type="SAM" id="MobiDB-lite"/>
    </source>
</evidence>
<feature type="region of interest" description="Disordered" evidence="1">
    <location>
        <begin position="354"/>
        <end position="401"/>
    </location>
</feature>
<evidence type="ECO:0000256" key="2">
    <source>
        <dbReference type="SAM" id="Phobius"/>
    </source>
</evidence>
<evidence type="ECO:0000313" key="3">
    <source>
        <dbReference type="EMBL" id="KAF2663272.1"/>
    </source>
</evidence>
<feature type="compositionally biased region" description="Polar residues" evidence="1">
    <location>
        <begin position="111"/>
        <end position="136"/>
    </location>
</feature>
<keyword evidence="2" id="KW-1133">Transmembrane helix</keyword>
<gene>
    <name evidence="3" type="ORF">BT63DRAFT_123528</name>
</gene>
<dbReference type="AlphaFoldDB" id="A0A6A6TTW8"/>
<keyword evidence="2" id="KW-0472">Membrane</keyword>
<organism evidence="3 4">
    <name type="scientific">Microthyrium microscopicum</name>
    <dbReference type="NCBI Taxonomy" id="703497"/>
    <lineage>
        <taxon>Eukaryota</taxon>
        <taxon>Fungi</taxon>
        <taxon>Dikarya</taxon>
        <taxon>Ascomycota</taxon>
        <taxon>Pezizomycotina</taxon>
        <taxon>Dothideomycetes</taxon>
        <taxon>Dothideomycetes incertae sedis</taxon>
        <taxon>Microthyriales</taxon>
        <taxon>Microthyriaceae</taxon>
        <taxon>Microthyrium</taxon>
    </lineage>
</organism>
<dbReference type="EMBL" id="MU004246">
    <property type="protein sequence ID" value="KAF2663272.1"/>
    <property type="molecule type" value="Genomic_DNA"/>
</dbReference>